<dbReference type="AlphaFoldDB" id="A0AB39UEB6"/>
<dbReference type="KEGG" id="bfk:QN062_03495"/>
<evidence type="ECO:0000313" key="3">
    <source>
        <dbReference type="EMBL" id="XDS51252.1"/>
    </source>
</evidence>
<proteinExistence type="predicted"/>
<evidence type="ECO:0000313" key="2">
    <source>
        <dbReference type="EMBL" id="XDS48182.1"/>
    </source>
</evidence>
<accession>A0AB39UEB6</accession>
<reference evidence="1" key="1">
    <citation type="submission" date="2023-07" db="EMBL/GenBank/DDBJ databases">
        <title>Bifidobacterium aquikefiriaerophilum sp. nov. and Bifidobacterium eccum sp. nov., isolated from water kefir.</title>
        <authorList>
            <person name="Breselge S."/>
            <person name="Bellassi P."/>
            <person name="Barcenilla C."/>
            <person name="Alvarez-Ordonez A."/>
            <person name="Morelli L."/>
            <person name="Cotter P.D."/>
        </authorList>
    </citation>
    <scope>NUCLEOTIDE SEQUENCE</scope>
    <source>
        <strain evidence="3">WK012_4_13</strain>
        <strain evidence="2">WK013_4_14</strain>
        <strain evidence="1">WK048_4_13</strain>
    </source>
</reference>
<dbReference type="EMBL" id="CP129675">
    <property type="protein sequence ID" value="XDS47113.1"/>
    <property type="molecule type" value="Genomic_DNA"/>
</dbReference>
<dbReference type="RefSeq" id="WP_369342214.1">
    <property type="nucleotide sequence ID" value="NZ_CP129675.1"/>
</dbReference>
<sequence length="41" mass="4697">MSVLKFAEVVLTARALHVTMEDLLDETYLKQDEELIGEMQS</sequence>
<organism evidence="1">
    <name type="scientific">Bifidobacterium fermentum</name>
    <dbReference type="NCBI Taxonomy" id="3059035"/>
    <lineage>
        <taxon>Bacteria</taxon>
        <taxon>Bacillati</taxon>
        <taxon>Actinomycetota</taxon>
        <taxon>Actinomycetes</taxon>
        <taxon>Bifidobacteriales</taxon>
        <taxon>Bifidobacteriaceae</taxon>
        <taxon>Bifidobacterium</taxon>
    </lineage>
</organism>
<dbReference type="EMBL" id="CP129682">
    <property type="protein sequence ID" value="XDS48182.1"/>
    <property type="molecule type" value="Genomic_DNA"/>
</dbReference>
<name>A0AB39UEB6_9BIFI</name>
<evidence type="ECO:0000313" key="1">
    <source>
        <dbReference type="EMBL" id="XDS47113.1"/>
    </source>
</evidence>
<gene>
    <name evidence="3" type="ORF">QN062_03495</name>
    <name evidence="2" type="ORF">QN216_07510</name>
    <name evidence="1" type="ORF">QN217_02950</name>
</gene>
<dbReference type="EMBL" id="CP129683">
    <property type="protein sequence ID" value="XDS51252.1"/>
    <property type="molecule type" value="Genomic_DNA"/>
</dbReference>
<protein>
    <submittedName>
        <fullName evidence="1">Uncharacterized protein</fullName>
    </submittedName>
</protein>